<comment type="caution">
    <text evidence="1">The sequence shown here is derived from an EMBL/GenBank/DDBJ whole genome shotgun (WGS) entry which is preliminary data.</text>
</comment>
<reference evidence="1 2" key="1">
    <citation type="submission" date="2019-03" db="EMBL/GenBank/DDBJ databases">
        <title>Single cell metagenomics reveals metabolic interactions within the superorganism composed of flagellate Streblomastix strix and complex community of Bacteroidetes bacteria on its surface.</title>
        <authorList>
            <person name="Treitli S.C."/>
            <person name="Kolisko M."/>
            <person name="Husnik F."/>
            <person name="Keeling P."/>
            <person name="Hampl V."/>
        </authorList>
    </citation>
    <scope>NUCLEOTIDE SEQUENCE [LARGE SCALE GENOMIC DNA]</scope>
    <source>
        <strain evidence="1">ST1C</strain>
    </source>
</reference>
<evidence type="ECO:0000313" key="1">
    <source>
        <dbReference type="EMBL" id="KAA6400352.1"/>
    </source>
</evidence>
<accession>A0A5J4X0U5</accession>
<sequence>MRILKEQKDVLLKITGRLKDKEDDEGKTEAIGAGITKELINIFEKRNLITISSIYVDAFLIILIPYPQDLINTIYQKNQLYLGLFRLPNHKSNEVVHLAFRSIGSLFLCGLLGIKNTEPNLHFEIIESFSGDKKLFTLFKNA</sequence>
<dbReference type="EMBL" id="SNRW01000576">
    <property type="protein sequence ID" value="KAA6400352.1"/>
    <property type="molecule type" value="Genomic_DNA"/>
</dbReference>
<dbReference type="Proteomes" id="UP000324800">
    <property type="component" value="Unassembled WGS sequence"/>
</dbReference>
<organism evidence="1 2">
    <name type="scientific">Streblomastix strix</name>
    <dbReference type="NCBI Taxonomy" id="222440"/>
    <lineage>
        <taxon>Eukaryota</taxon>
        <taxon>Metamonada</taxon>
        <taxon>Preaxostyla</taxon>
        <taxon>Oxymonadida</taxon>
        <taxon>Streblomastigidae</taxon>
        <taxon>Streblomastix</taxon>
    </lineage>
</organism>
<protein>
    <submittedName>
        <fullName evidence="1">Uncharacterized protein</fullName>
    </submittedName>
</protein>
<dbReference type="AlphaFoldDB" id="A0A5J4X0U5"/>
<gene>
    <name evidence="1" type="ORF">EZS28_004121</name>
</gene>
<evidence type="ECO:0000313" key="2">
    <source>
        <dbReference type="Proteomes" id="UP000324800"/>
    </source>
</evidence>
<name>A0A5J4X0U5_9EUKA</name>
<proteinExistence type="predicted"/>